<dbReference type="PANTHER" id="PTHR43531:SF14">
    <property type="entry name" value="METHYL-ACCEPTING CHEMOTAXIS PROTEIN I-RELATED"/>
    <property type="match status" value="1"/>
</dbReference>
<organism evidence="12 13">
    <name type="scientific">Robbsia betulipollinis</name>
    <dbReference type="NCBI Taxonomy" id="2981849"/>
    <lineage>
        <taxon>Bacteria</taxon>
        <taxon>Pseudomonadati</taxon>
        <taxon>Pseudomonadota</taxon>
        <taxon>Betaproteobacteria</taxon>
        <taxon>Burkholderiales</taxon>
        <taxon>Burkholderiaceae</taxon>
        <taxon>Robbsia</taxon>
    </lineage>
</organism>
<dbReference type="SMART" id="SM01049">
    <property type="entry name" value="Cache_2"/>
    <property type="match status" value="1"/>
</dbReference>
<evidence type="ECO:0000256" key="3">
    <source>
        <dbReference type="ARBA" id="ARBA00022481"/>
    </source>
</evidence>
<keyword evidence="3" id="KW-0488">Methylation</keyword>
<keyword evidence="13" id="KW-1185">Reference proteome</keyword>
<proteinExistence type="inferred from homology"/>
<dbReference type="InterPro" id="IPR003660">
    <property type="entry name" value="HAMP_dom"/>
</dbReference>
<accession>A0ABT3ZL63</accession>
<evidence type="ECO:0000256" key="1">
    <source>
        <dbReference type="ARBA" id="ARBA00004651"/>
    </source>
</evidence>
<evidence type="ECO:0000256" key="6">
    <source>
        <dbReference type="ARBA" id="ARBA00023136"/>
    </source>
</evidence>
<keyword evidence="5 9" id="KW-1133">Transmembrane helix</keyword>
<dbReference type="PANTHER" id="PTHR43531">
    <property type="entry name" value="PROTEIN ICFG"/>
    <property type="match status" value="1"/>
</dbReference>
<evidence type="ECO:0000259" key="10">
    <source>
        <dbReference type="PROSITE" id="PS50111"/>
    </source>
</evidence>
<comment type="caution">
    <text evidence="12">The sequence shown here is derived from an EMBL/GenBank/DDBJ whole genome shotgun (WGS) entry which is preliminary data.</text>
</comment>
<dbReference type="Gene3D" id="3.30.450.20">
    <property type="entry name" value="PAS domain"/>
    <property type="match status" value="1"/>
</dbReference>
<dbReference type="CDD" id="cd18774">
    <property type="entry name" value="PDC2_HK_sensor"/>
    <property type="match status" value="1"/>
</dbReference>
<dbReference type="Gene3D" id="1.10.287.950">
    <property type="entry name" value="Methyl-accepting chemotaxis protein"/>
    <property type="match status" value="1"/>
</dbReference>
<reference evidence="12" key="1">
    <citation type="submission" date="2022-11" db="EMBL/GenBank/DDBJ databases">
        <title>Robbsia betulipollinis sp. nov., isolated from pollen of birch (Betula pendula).</title>
        <authorList>
            <person name="Shi H."/>
            <person name="Ambika Manirajan B."/>
            <person name="Ratering S."/>
            <person name="Geissler-Plaum R."/>
            <person name="Schnell S."/>
        </authorList>
    </citation>
    <scope>NUCLEOTIDE SEQUENCE</scope>
    <source>
        <strain evidence="12">Bb-Pol-6</strain>
    </source>
</reference>
<dbReference type="Proteomes" id="UP001082899">
    <property type="component" value="Unassembled WGS sequence"/>
</dbReference>
<evidence type="ECO:0000256" key="9">
    <source>
        <dbReference type="SAM" id="Phobius"/>
    </source>
</evidence>
<dbReference type="Pfam" id="PF00015">
    <property type="entry name" value="MCPsignal"/>
    <property type="match status" value="1"/>
</dbReference>
<dbReference type="CDD" id="cd11386">
    <property type="entry name" value="MCP_signal"/>
    <property type="match status" value="1"/>
</dbReference>
<evidence type="ECO:0000256" key="2">
    <source>
        <dbReference type="ARBA" id="ARBA00022475"/>
    </source>
</evidence>
<evidence type="ECO:0000256" key="7">
    <source>
        <dbReference type="ARBA" id="ARBA00029447"/>
    </source>
</evidence>
<keyword evidence="4 9" id="KW-0812">Transmembrane</keyword>
<dbReference type="SMART" id="SM00283">
    <property type="entry name" value="MA"/>
    <property type="match status" value="1"/>
</dbReference>
<dbReference type="SMART" id="SM00304">
    <property type="entry name" value="HAMP"/>
    <property type="match status" value="1"/>
</dbReference>
<dbReference type="Pfam" id="PF17200">
    <property type="entry name" value="sCache_2"/>
    <property type="match status" value="1"/>
</dbReference>
<evidence type="ECO:0000256" key="4">
    <source>
        <dbReference type="ARBA" id="ARBA00022692"/>
    </source>
</evidence>
<name>A0ABT3ZL63_9BURK</name>
<dbReference type="PROSITE" id="PS50885">
    <property type="entry name" value="HAMP"/>
    <property type="match status" value="1"/>
</dbReference>
<evidence type="ECO:0000259" key="11">
    <source>
        <dbReference type="PROSITE" id="PS50885"/>
    </source>
</evidence>
<dbReference type="InterPro" id="IPR051310">
    <property type="entry name" value="MCP_chemotaxis"/>
</dbReference>
<evidence type="ECO:0000256" key="8">
    <source>
        <dbReference type="PROSITE-ProRule" id="PRU00284"/>
    </source>
</evidence>
<comment type="subcellular location">
    <subcellularLocation>
        <location evidence="1">Cell membrane</location>
        <topology evidence="1">Multi-pass membrane protein</topology>
    </subcellularLocation>
</comment>
<keyword evidence="2" id="KW-1003">Cell membrane</keyword>
<evidence type="ECO:0000256" key="5">
    <source>
        <dbReference type="ARBA" id="ARBA00022989"/>
    </source>
</evidence>
<dbReference type="SUPFAM" id="SSF58104">
    <property type="entry name" value="Methyl-accepting chemotaxis protein (MCP) signaling domain"/>
    <property type="match status" value="1"/>
</dbReference>
<dbReference type="InterPro" id="IPR004090">
    <property type="entry name" value="Chemotax_Me-accpt_rcpt"/>
</dbReference>
<feature type="domain" description="HAMP" evidence="11">
    <location>
        <begin position="212"/>
        <end position="264"/>
    </location>
</feature>
<evidence type="ECO:0000313" key="13">
    <source>
        <dbReference type="Proteomes" id="UP001082899"/>
    </source>
</evidence>
<sequence>METKNGSLKRKLHLLAAIVGLAFMAFGVWSASRERAEMVAGREVDLVHVVDLARTVLVEGQQQAASGKMTLEQAQSWVTQRIAGMHYGDDGYIFTFSHDLVMLAHPNAKLRGTDLRDARSEDGKFLFRDMLKLGEEHGQGFYRYAFPRPGAQRAQPKLTYVYYDPTWHWVVGSGIYMSDIDEAFRHALLSQAAVIVAVLAALALLIRVGTQRLLLAPLGEAVRACEAMAEGNLHLPDTPSPRGEIGVLLTALGNMRVQLAGTVRSIRIASTSISTASNEVAAGSAELAARTEAQASSLEQTVASVEQLAAAVKHNAEHSLAACALAETASASALNSTTVVSDVIATMRAIGEHSNEVGAIVGVIDGIAFQTNILALNAAVEAARAGEHGKGFAVVASEVRALAQRSSTASREIRALIARSTEQIRAGESRVDAAREAMDDTMSNIQRATALMKDVAAASSEQRAGIEQIEKAMGHIDTVTQQNAALVEESTAAAASLHEQADVLARSVNVFQLATAA</sequence>
<gene>
    <name evidence="12" type="ORF">OVY01_07565</name>
</gene>
<dbReference type="InterPro" id="IPR004089">
    <property type="entry name" value="MCPsignal_dom"/>
</dbReference>
<dbReference type="CDD" id="cd06225">
    <property type="entry name" value="HAMP"/>
    <property type="match status" value="1"/>
</dbReference>
<dbReference type="Pfam" id="PF00672">
    <property type="entry name" value="HAMP"/>
    <property type="match status" value="1"/>
</dbReference>
<dbReference type="PROSITE" id="PS50111">
    <property type="entry name" value="CHEMOTAXIS_TRANSDUC_2"/>
    <property type="match status" value="1"/>
</dbReference>
<evidence type="ECO:0000313" key="12">
    <source>
        <dbReference type="EMBL" id="MCY0387092.1"/>
    </source>
</evidence>
<dbReference type="PRINTS" id="PR00260">
    <property type="entry name" value="CHEMTRNSDUCR"/>
</dbReference>
<dbReference type="RefSeq" id="WP_267846812.1">
    <property type="nucleotide sequence ID" value="NZ_JAPMXC010000001.1"/>
</dbReference>
<comment type="similarity">
    <text evidence="7">Belongs to the methyl-accepting chemotaxis (MCP) protein family.</text>
</comment>
<keyword evidence="8" id="KW-0807">Transducer</keyword>
<feature type="transmembrane region" description="Helical" evidence="9">
    <location>
        <begin position="187"/>
        <end position="206"/>
    </location>
</feature>
<dbReference type="EMBL" id="JAPMXC010000001">
    <property type="protein sequence ID" value="MCY0387092.1"/>
    <property type="molecule type" value="Genomic_DNA"/>
</dbReference>
<feature type="transmembrane region" description="Helical" evidence="9">
    <location>
        <begin position="12"/>
        <end position="32"/>
    </location>
</feature>
<feature type="domain" description="Methyl-accepting transducer" evidence="10">
    <location>
        <begin position="269"/>
        <end position="498"/>
    </location>
</feature>
<keyword evidence="6 9" id="KW-0472">Membrane</keyword>
<dbReference type="InterPro" id="IPR033480">
    <property type="entry name" value="sCache_2"/>
</dbReference>
<protein>
    <submittedName>
        <fullName evidence="12">Methyl-accepting chemotaxis protein</fullName>
    </submittedName>
</protein>